<keyword evidence="6 9" id="KW-1133">Transmembrane helix</keyword>
<evidence type="ECO:0000256" key="6">
    <source>
        <dbReference type="ARBA" id="ARBA00022989"/>
    </source>
</evidence>
<proteinExistence type="inferred from homology"/>
<evidence type="ECO:0000256" key="8">
    <source>
        <dbReference type="ARBA" id="ARBA00045636"/>
    </source>
</evidence>
<dbReference type="OrthoDB" id="3185104at2"/>
<feature type="transmembrane region" description="Helical" evidence="9">
    <location>
        <begin position="49"/>
        <end position="69"/>
    </location>
</feature>
<feature type="transmembrane region" description="Helical" evidence="9">
    <location>
        <begin position="195"/>
        <end position="213"/>
    </location>
</feature>
<comment type="function">
    <text evidence="8">Major component of the acid-resistance (AR) system allowing enteric pathogens to survive the acidic environment in the stomach. Exchanges extracellular arginine for its intracellular decarboxylation product agmatine (Agm) thereby expelling intracellular protons. Probably undergoes several conformational states in order to translocate the substrate across the membrane; keeps the substrate accessible to only 1 side of the membrane at a time by opening and closing 3 membrane-internal gates.</text>
</comment>
<feature type="transmembrane region" description="Helical" evidence="9">
    <location>
        <begin position="352"/>
        <end position="379"/>
    </location>
</feature>
<dbReference type="AlphaFoldDB" id="A0A545T526"/>
<evidence type="ECO:0000256" key="3">
    <source>
        <dbReference type="ARBA" id="ARBA00021069"/>
    </source>
</evidence>
<keyword evidence="5 9" id="KW-0812">Transmembrane</keyword>
<keyword evidence="11" id="KW-1185">Reference proteome</keyword>
<dbReference type="Proteomes" id="UP000317839">
    <property type="component" value="Unassembled WGS sequence"/>
</dbReference>
<dbReference type="InterPro" id="IPR050367">
    <property type="entry name" value="APC_superfamily"/>
</dbReference>
<comment type="subcellular location">
    <subcellularLocation>
        <location evidence="1">Cell membrane</location>
        <topology evidence="1">Multi-pass membrane protein</topology>
    </subcellularLocation>
</comment>
<keyword evidence="7 9" id="KW-0472">Membrane</keyword>
<dbReference type="PIRSF" id="PIRSF006060">
    <property type="entry name" value="AA_transporter"/>
    <property type="match status" value="1"/>
</dbReference>
<protein>
    <recommendedName>
        <fullName evidence="3">Arginine/agmatine antiporter</fullName>
    </recommendedName>
</protein>
<dbReference type="Gene3D" id="1.20.1740.10">
    <property type="entry name" value="Amino acid/polyamine transporter I"/>
    <property type="match status" value="1"/>
</dbReference>
<name>A0A545T526_9GAMM</name>
<dbReference type="RefSeq" id="WP_142943680.1">
    <property type="nucleotide sequence ID" value="NZ_VIKR01000005.1"/>
</dbReference>
<evidence type="ECO:0000256" key="7">
    <source>
        <dbReference type="ARBA" id="ARBA00023136"/>
    </source>
</evidence>
<dbReference type="GO" id="GO:0005886">
    <property type="term" value="C:plasma membrane"/>
    <property type="evidence" value="ECO:0007669"/>
    <property type="project" value="UniProtKB-SubCell"/>
</dbReference>
<comment type="caution">
    <text evidence="10">The sequence shown here is derived from an EMBL/GenBank/DDBJ whole genome shotgun (WGS) entry which is preliminary data.</text>
</comment>
<evidence type="ECO:0000256" key="1">
    <source>
        <dbReference type="ARBA" id="ARBA00004651"/>
    </source>
</evidence>
<sequence>MPSQPSPEPVSNSKPLGLIICCALVVGNMIGSGIFLLPASLASYGGVSILGWLATAAGALMTALVFVRLSRRFPKQGGPYRFAYDHFGPLAGFSVAWSYWVSIWCGNAAIAVAGISYLSVLFPQLTDSPVIAAGASLLLVWSLTFLNTRGVRQAGIFQLITTGLKLLPLVAMAIAAFFVFDGSALQPFNPSEEPISVSIAATAALTLWAFLGIESATIPAENVRDPKVTIPRATLLGFAIATSVYLLGQIAIMSIVPNEQLQNSSAPFADAAKFLWGEWAGYAVALGAAISCIGALNGWILLQGQVPMTAARDGLLPKKFVDDKKSGVSIAALVFSSGIISVLVIANYSEGLVALFTFAILMSTLGIFIPYLLSIAADLKTTFVRWPVKRNYLNVITGLLAMFYCLWAVSGIGSKSLIWGTVLIISGLPIYWWMKKE</sequence>
<dbReference type="EMBL" id="VIKR01000005">
    <property type="protein sequence ID" value="TQV72350.1"/>
    <property type="molecule type" value="Genomic_DNA"/>
</dbReference>
<feature type="transmembrane region" description="Helical" evidence="9">
    <location>
        <begin position="279"/>
        <end position="302"/>
    </location>
</feature>
<dbReference type="GO" id="GO:0022857">
    <property type="term" value="F:transmembrane transporter activity"/>
    <property type="evidence" value="ECO:0007669"/>
    <property type="project" value="InterPro"/>
</dbReference>
<accession>A0A545T526</accession>
<feature type="transmembrane region" description="Helical" evidence="9">
    <location>
        <begin position="16"/>
        <end position="37"/>
    </location>
</feature>
<comment type="similarity">
    <text evidence="2">Belongs to the amino acid-polyamine-organocation (APC) superfamily. Basic amino acid/polyamine antiporter (APA) (TC 2.A.3.2) family.</text>
</comment>
<feature type="transmembrane region" description="Helical" evidence="9">
    <location>
        <begin position="416"/>
        <end position="434"/>
    </location>
</feature>
<feature type="transmembrane region" description="Helical" evidence="9">
    <location>
        <begin position="90"/>
        <end position="118"/>
    </location>
</feature>
<feature type="transmembrane region" description="Helical" evidence="9">
    <location>
        <begin position="159"/>
        <end position="180"/>
    </location>
</feature>
<dbReference type="InterPro" id="IPR002293">
    <property type="entry name" value="AA/rel_permease1"/>
</dbReference>
<evidence type="ECO:0000256" key="9">
    <source>
        <dbReference type="SAM" id="Phobius"/>
    </source>
</evidence>
<evidence type="ECO:0000313" key="11">
    <source>
        <dbReference type="Proteomes" id="UP000317839"/>
    </source>
</evidence>
<dbReference type="Pfam" id="PF13520">
    <property type="entry name" value="AA_permease_2"/>
    <property type="match status" value="1"/>
</dbReference>
<feature type="transmembrane region" description="Helical" evidence="9">
    <location>
        <begin position="391"/>
        <end position="410"/>
    </location>
</feature>
<reference evidence="10 11" key="1">
    <citation type="submission" date="2019-06" db="EMBL/GenBank/DDBJ databases">
        <title>Draft genome of Aliikangiella marina GYP-15.</title>
        <authorList>
            <person name="Wang G."/>
        </authorList>
    </citation>
    <scope>NUCLEOTIDE SEQUENCE [LARGE SCALE GENOMIC DNA]</scope>
    <source>
        <strain evidence="10 11">GYP-15</strain>
    </source>
</reference>
<evidence type="ECO:0000256" key="4">
    <source>
        <dbReference type="ARBA" id="ARBA00022475"/>
    </source>
</evidence>
<organism evidence="10 11">
    <name type="scientific">Aliikangiella marina</name>
    <dbReference type="NCBI Taxonomy" id="1712262"/>
    <lineage>
        <taxon>Bacteria</taxon>
        <taxon>Pseudomonadati</taxon>
        <taxon>Pseudomonadota</taxon>
        <taxon>Gammaproteobacteria</taxon>
        <taxon>Oceanospirillales</taxon>
        <taxon>Pleioneaceae</taxon>
        <taxon>Aliikangiella</taxon>
    </lineage>
</organism>
<dbReference type="PANTHER" id="PTHR42770">
    <property type="entry name" value="AMINO ACID TRANSPORTER-RELATED"/>
    <property type="match status" value="1"/>
</dbReference>
<gene>
    <name evidence="10" type="ORF">FLL45_19235</name>
</gene>
<evidence type="ECO:0000313" key="10">
    <source>
        <dbReference type="EMBL" id="TQV72350.1"/>
    </source>
</evidence>
<feature type="transmembrane region" description="Helical" evidence="9">
    <location>
        <begin position="234"/>
        <end position="256"/>
    </location>
</feature>
<evidence type="ECO:0000256" key="2">
    <source>
        <dbReference type="ARBA" id="ARBA00008220"/>
    </source>
</evidence>
<dbReference type="PANTHER" id="PTHR42770:SF18">
    <property type="entry name" value="ARGININE_AGMATINE ANTIPORTER"/>
    <property type="match status" value="1"/>
</dbReference>
<keyword evidence="4" id="KW-1003">Cell membrane</keyword>
<feature type="transmembrane region" description="Helical" evidence="9">
    <location>
        <begin position="327"/>
        <end position="346"/>
    </location>
</feature>
<evidence type="ECO:0000256" key="5">
    <source>
        <dbReference type="ARBA" id="ARBA00022692"/>
    </source>
</evidence>